<evidence type="ECO:0000256" key="4">
    <source>
        <dbReference type="PROSITE-ProRule" id="PRU00433"/>
    </source>
</evidence>
<feature type="compositionally biased region" description="Low complexity" evidence="5">
    <location>
        <begin position="543"/>
        <end position="561"/>
    </location>
</feature>
<feature type="domain" description="Cytochrome c" evidence="6">
    <location>
        <begin position="429"/>
        <end position="522"/>
    </location>
</feature>
<dbReference type="Proteomes" id="UP000318017">
    <property type="component" value="Chromosome"/>
</dbReference>
<sequence length="705" mass="75942">MHTRRRSLKDTLSWGLGLLVVVGGIAAAITCLPSLRTETPQELSDPNLENWQTEYDKGDLSKLSAALFPIVSEDFSLESDANAALFLLALKCERRLNHQVEFGQLVELVGYELAIAPQVANEQRLLRAQSGDFEQPPEAELERLLDAGVEFPEAAPAVVQGALFANDLDAAHKIFKRWQKDAAAAEQSTKSNQLRIYAALLLSRGETAGAADALREAIRLSPRNELAYLALAELYAQPRFLDTTKARAILEYFAVHFPQNREASIRLSQARRQGGDASLARELFDGEPTDPLALFELAEVELDLGNYADSLGHLAQTQLAGIEDFRNLADQAFRLNFQGQHSASLPMMQRVTDIATTLALSGQPTLAHQVFETNFERVARMRRYGDLIGKQAMYPGDSGLAAAIAAVADLSNPPPIAPPRKMIAADTEALSLPGYALYSELCATCHGESGAGNGRAARHLFPAPRNFRSEPLRIVSASNGLGTDDDVIRSIRHGQAGSSMPAFPLLSASDLEQLIAVLRAFQRTGLREQYQAEANSLAEQEEASAGAPAGSDSGIESLGSESSEKEMEAWVVARSAPLPPLAAPDFSPATPSAIAAGEQLYHQVGCAGCHSLSDSAPLVLADSLGRPVVSRDLRSAPLRGGDSPADLYYRITVGLPGTPHPSLTSLGAAEIENLIHFVGSLRTPELEQTTNADRLRQIFPRQSPP</sequence>
<evidence type="ECO:0000313" key="7">
    <source>
        <dbReference type="EMBL" id="QDV21767.1"/>
    </source>
</evidence>
<name>A0A518FZI0_9BACT</name>
<dbReference type="SUPFAM" id="SSF46626">
    <property type="entry name" value="Cytochrome c"/>
    <property type="match status" value="2"/>
</dbReference>
<dbReference type="GO" id="GO:0020037">
    <property type="term" value="F:heme binding"/>
    <property type="evidence" value="ECO:0007669"/>
    <property type="project" value="InterPro"/>
</dbReference>
<dbReference type="RefSeq" id="WP_145072432.1">
    <property type="nucleotide sequence ID" value="NZ_CP036298.1"/>
</dbReference>
<dbReference type="OrthoDB" id="9808312at2"/>
<evidence type="ECO:0000256" key="2">
    <source>
        <dbReference type="ARBA" id="ARBA00022723"/>
    </source>
</evidence>
<feature type="region of interest" description="Disordered" evidence="5">
    <location>
        <begin position="532"/>
        <end position="561"/>
    </location>
</feature>
<dbReference type="PROSITE" id="PS51007">
    <property type="entry name" value="CYTC"/>
    <property type="match status" value="2"/>
</dbReference>
<dbReference type="InterPro" id="IPR009056">
    <property type="entry name" value="Cyt_c-like_dom"/>
</dbReference>
<proteinExistence type="predicted"/>
<keyword evidence="8" id="KW-1185">Reference proteome</keyword>
<keyword evidence="2 4" id="KW-0479">Metal-binding</keyword>
<dbReference type="InterPro" id="IPR011990">
    <property type="entry name" value="TPR-like_helical_dom_sf"/>
</dbReference>
<reference evidence="7 8" key="1">
    <citation type="submission" date="2019-02" db="EMBL/GenBank/DDBJ databases">
        <title>Deep-cultivation of Planctomycetes and their phenomic and genomic characterization uncovers novel biology.</title>
        <authorList>
            <person name="Wiegand S."/>
            <person name="Jogler M."/>
            <person name="Boedeker C."/>
            <person name="Pinto D."/>
            <person name="Vollmers J."/>
            <person name="Rivas-Marin E."/>
            <person name="Kohn T."/>
            <person name="Peeters S.H."/>
            <person name="Heuer A."/>
            <person name="Rast P."/>
            <person name="Oberbeckmann S."/>
            <person name="Bunk B."/>
            <person name="Jeske O."/>
            <person name="Meyerdierks A."/>
            <person name="Storesund J.E."/>
            <person name="Kallscheuer N."/>
            <person name="Luecker S."/>
            <person name="Lage O.M."/>
            <person name="Pohl T."/>
            <person name="Merkel B.J."/>
            <person name="Hornburger P."/>
            <person name="Mueller R.-W."/>
            <person name="Bruemmer F."/>
            <person name="Labrenz M."/>
            <person name="Spormann A.M."/>
            <person name="Op den Camp H."/>
            <person name="Overmann J."/>
            <person name="Amann R."/>
            <person name="Jetten M.S.M."/>
            <person name="Mascher T."/>
            <person name="Medema M.H."/>
            <person name="Devos D.P."/>
            <person name="Kaster A.-K."/>
            <person name="Ovreas L."/>
            <person name="Rohde M."/>
            <person name="Galperin M.Y."/>
            <person name="Jogler C."/>
        </authorList>
    </citation>
    <scope>NUCLEOTIDE SEQUENCE [LARGE SCALE GENOMIC DNA]</scope>
    <source>
        <strain evidence="7 8">Q31a</strain>
    </source>
</reference>
<keyword evidence="1 4" id="KW-0349">Heme</keyword>
<keyword evidence="3 4" id="KW-0408">Iron</keyword>
<dbReference type="Gene3D" id="1.25.40.10">
    <property type="entry name" value="Tetratricopeptide repeat domain"/>
    <property type="match status" value="1"/>
</dbReference>
<feature type="domain" description="Cytochrome c" evidence="6">
    <location>
        <begin position="592"/>
        <end position="682"/>
    </location>
</feature>
<dbReference type="Pfam" id="PF13442">
    <property type="entry name" value="Cytochrome_CBB3"/>
    <property type="match status" value="1"/>
</dbReference>
<dbReference type="AlphaFoldDB" id="A0A518FZI0"/>
<dbReference type="GO" id="GO:0046872">
    <property type="term" value="F:metal ion binding"/>
    <property type="evidence" value="ECO:0007669"/>
    <property type="project" value="UniProtKB-KW"/>
</dbReference>
<dbReference type="KEGG" id="ahel:Q31a_00460"/>
<organism evidence="7 8">
    <name type="scientific">Aureliella helgolandensis</name>
    <dbReference type="NCBI Taxonomy" id="2527968"/>
    <lineage>
        <taxon>Bacteria</taxon>
        <taxon>Pseudomonadati</taxon>
        <taxon>Planctomycetota</taxon>
        <taxon>Planctomycetia</taxon>
        <taxon>Pirellulales</taxon>
        <taxon>Pirellulaceae</taxon>
        <taxon>Aureliella</taxon>
    </lineage>
</organism>
<dbReference type="InterPro" id="IPR036909">
    <property type="entry name" value="Cyt_c-like_dom_sf"/>
</dbReference>
<dbReference type="EMBL" id="CP036298">
    <property type="protein sequence ID" value="QDV21767.1"/>
    <property type="molecule type" value="Genomic_DNA"/>
</dbReference>
<dbReference type="SUPFAM" id="SSF48452">
    <property type="entry name" value="TPR-like"/>
    <property type="match status" value="1"/>
</dbReference>
<evidence type="ECO:0000313" key="8">
    <source>
        <dbReference type="Proteomes" id="UP000318017"/>
    </source>
</evidence>
<gene>
    <name evidence="7" type="ORF">Q31a_00460</name>
</gene>
<dbReference type="Gene3D" id="1.10.760.10">
    <property type="entry name" value="Cytochrome c-like domain"/>
    <property type="match status" value="2"/>
</dbReference>
<protein>
    <submittedName>
        <fullName evidence="7">Cytochrome c</fullName>
    </submittedName>
</protein>
<dbReference type="GO" id="GO:0009055">
    <property type="term" value="F:electron transfer activity"/>
    <property type="evidence" value="ECO:0007669"/>
    <property type="project" value="InterPro"/>
</dbReference>
<accession>A0A518FZI0</accession>
<evidence type="ECO:0000256" key="5">
    <source>
        <dbReference type="SAM" id="MobiDB-lite"/>
    </source>
</evidence>
<evidence type="ECO:0000256" key="3">
    <source>
        <dbReference type="ARBA" id="ARBA00023004"/>
    </source>
</evidence>
<evidence type="ECO:0000259" key="6">
    <source>
        <dbReference type="PROSITE" id="PS51007"/>
    </source>
</evidence>
<evidence type="ECO:0000256" key="1">
    <source>
        <dbReference type="ARBA" id="ARBA00022617"/>
    </source>
</evidence>